<name>A0A0B5H2P8_9CAUD</name>
<protein>
    <submittedName>
        <fullName evidence="2">Uncharacterized protein</fullName>
    </submittedName>
</protein>
<organism evidence="2 3">
    <name type="scientific">Vibrio phage phi 1</name>
    <dbReference type="NCBI Taxonomy" id="1589297"/>
    <lineage>
        <taxon>Viruses</taxon>
        <taxon>Duplodnaviria</taxon>
        <taxon>Heunggongvirae</taxon>
        <taxon>Uroviricota</taxon>
        <taxon>Caudoviricetes</taxon>
        <taxon>Schitoviridae</taxon>
        <taxon>Pacinivirus</taxon>
        <taxon>Pacinivirus phi1</taxon>
    </lineage>
</organism>
<reference evidence="2 3" key="1">
    <citation type="submission" date="2014-12" db="EMBL/GenBank/DDBJ databases">
        <title>Complete genome sequences of three Vibrio cholerae specific bacteriophages.</title>
        <authorList>
            <person name="Bhandare S.G."/>
            <person name="Warry A."/>
            <person name="Emes R.D."/>
            <person name="Hooton S.P.T."/>
            <person name="Barrow P.A."/>
            <person name="Atterbury R.J."/>
        </authorList>
    </citation>
    <scope>NUCLEOTIDE SEQUENCE [LARGE SCALE GENOMIC DNA]</scope>
</reference>
<gene>
    <name evidence="2" type="ORF">SBVP1_0089</name>
</gene>
<dbReference type="GeneID" id="26625685"/>
<dbReference type="KEGG" id="vg:26625685"/>
<keyword evidence="1" id="KW-0175">Coiled coil</keyword>
<evidence type="ECO:0000313" key="2">
    <source>
        <dbReference type="EMBL" id="AJF40747.1"/>
    </source>
</evidence>
<evidence type="ECO:0000256" key="1">
    <source>
        <dbReference type="SAM" id="Coils"/>
    </source>
</evidence>
<dbReference type="OrthoDB" id="7923at10239"/>
<keyword evidence="3" id="KW-1185">Reference proteome</keyword>
<sequence>MLTVEELRDSVPKQHKSRITQQFVDDLNKMIADPQMANVYTDNILTYSKVLQEGRFKLDDYFNAVMFVSYKTMGMSNMAAYQKVFPARVQDMVNRNISNKDMAAYASTYNKTKLVTLIYEQTLIPDHIMYASIRYKSIARLADLMENAKCERDQVQAAATLLKELKAPESAKINVEIGTTDTGVIADLSAALANLSKQQVALVQSGEMTAKDIAHAAITSGKEDE</sequence>
<accession>A0A0B5H2P8</accession>
<dbReference type="Proteomes" id="UP000031803">
    <property type="component" value="Segment"/>
</dbReference>
<evidence type="ECO:0000313" key="3">
    <source>
        <dbReference type="Proteomes" id="UP000031803"/>
    </source>
</evidence>
<proteinExistence type="predicted"/>
<dbReference type="EMBL" id="KP280062">
    <property type="protein sequence ID" value="AJF40747.1"/>
    <property type="molecule type" value="Genomic_DNA"/>
</dbReference>
<dbReference type="RefSeq" id="YP_009198607.1">
    <property type="nucleotide sequence ID" value="NC_028799.1"/>
</dbReference>
<feature type="coiled-coil region" evidence="1">
    <location>
        <begin position="138"/>
        <end position="165"/>
    </location>
</feature>